<keyword evidence="2" id="KW-1185">Reference proteome</keyword>
<dbReference type="Proteomes" id="UP000276899">
    <property type="component" value="Chromosome"/>
</dbReference>
<reference evidence="1 2" key="1">
    <citation type="submission" date="2018-12" db="EMBL/GenBank/DDBJ databases">
        <authorList>
            <consortium name="Pathogen Informatics"/>
        </authorList>
    </citation>
    <scope>NUCLEOTIDE SEQUENCE [LARGE SCALE GENOMIC DNA]</scope>
    <source>
        <strain evidence="1 2">NCTC11923</strain>
    </source>
</reference>
<evidence type="ECO:0000313" key="2">
    <source>
        <dbReference type="Proteomes" id="UP000276899"/>
    </source>
</evidence>
<accession>A0A448KAH7</accession>
<sequence length="215" mass="25412">MSSKSSHRTESLSALRPDMSVQEFDDNYYYATELKEFARTLGIPIGNRRKIELEQLIREYLVTGRVQTSKPVLPRTSGEPRDRLAPEVIVRNYVGDKSTKTFLLELVRAQSPDLRDKSGQWYWLNDWRRRKQEENATFTYQDLADRLRELMQTSGRLPQIPSARMNNFITDFRADPASPPLSREQVLQEWQWLKKQPGPNTYEEYRRHKPHDRPT</sequence>
<dbReference type="RefSeq" id="WP_026426269.1">
    <property type="nucleotide sequence ID" value="NZ_CBCRWE010000024.1"/>
</dbReference>
<organism evidence="1 2">
    <name type="scientific">Actinomyces slackii</name>
    <dbReference type="NCBI Taxonomy" id="52774"/>
    <lineage>
        <taxon>Bacteria</taxon>
        <taxon>Bacillati</taxon>
        <taxon>Actinomycetota</taxon>
        <taxon>Actinomycetes</taxon>
        <taxon>Actinomycetales</taxon>
        <taxon>Actinomycetaceae</taxon>
        <taxon>Actinomyces</taxon>
    </lineage>
</organism>
<dbReference type="Pfam" id="PF18953">
    <property type="entry name" value="SAP_new25"/>
    <property type="match status" value="1"/>
</dbReference>
<proteinExistence type="predicted"/>
<dbReference type="KEGG" id="asla:NCTC11923_00557"/>
<evidence type="ECO:0000313" key="1">
    <source>
        <dbReference type="EMBL" id="VEG73941.1"/>
    </source>
</evidence>
<dbReference type="STRING" id="1278298.GCA_000428685_00080"/>
<dbReference type="AlphaFoldDB" id="A0A448KAH7"/>
<dbReference type="EMBL" id="LR134363">
    <property type="protein sequence ID" value="VEG73941.1"/>
    <property type="molecule type" value="Genomic_DNA"/>
</dbReference>
<protein>
    <recommendedName>
        <fullName evidence="3">SAP domain-containing protein</fullName>
    </recommendedName>
</protein>
<name>A0A448KAH7_9ACTO</name>
<gene>
    <name evidence="1" type="ORF">NCTC11923_00557</name>
</gene>
<evidence type="ECO:0008006" key="3">
    <source>
        <dbReference type="Google" id="ProtNLM"/>
    </source>
</evidence>